<dbReference type="Gene3D" id="3.90.180.10">
    <property type="entry name" value="Medium-chain alcohol dehydrogenases, catalytic domain"/>
    <property type="match status" value="2"/>
</dbReference>
<keyword evidence="5" id="KW-0560">Oxidoreductase</keyword>
<evidence type="ECO:0000256" key="6">
    <source>
        <dbReference type="RuleBase" id="RU361277"/>
    </source>
</evidence>
<evidence type="ECO:0000256" key="5">
    <source>
        <dbReference type="ARBA" id="ARBA00023002"/>
    </source>
</evidence>
<reference evidence="8 9" key="1">
    <citation type="submission" date="2024-07" db="EMBL/GenBank/DDBJ databases">
        <title>Section-level genome sequencing and comparative genomics of Aspergillus sections Usti and Cavernicolus.</title>
        <authorList>
            <consortium name="Lawrence Berkeley National Laboratory"/>
            <person name="Nybo J.L."/>
            <person name="Vesth T.C."/>
            <person name="Theobald S."/>
            <person name="Frisvad J.C."/>
            <person name="Larsen T.O."/>
            <person name="Kjaerboelling I."/>
            <person name="Rothschild-Mancinelli K."/>
            <person name="Lyhne E.K."/>
            <person name="Kogle M.E."/>
            <person name="Barry K."/>
            <person name="Clum A."/>
            <person name="Na H."/>
            <person name="Ledsgaard L."/>
            <person name="Lin J."/>
            <person name="Lipzen A."/>
            <person name="Kuo A."/>
            <person name="Riley R."/>
            <person name="Mondo S."/>
            <person name="Labutti K."/>
            <person name="Haridas S."/>
            <person name="Pangalinan J."/>
            <person name="Salamov A.A."/>
            <person name="Simmons B.A."/>
            <person name="Magnuson J.K."/>
            <person name="Chen J."/>
            <person name="Drula E."/>
            <person name="Henrissat B."/>
            <person name="Wiebenga A."/>
            <person name="Lubbers R.J."/>
            <person name="Gomes A.C."/>
            <person name="Makela M.R."/>
            <person name="Stajich J."/>
            <person name="Grigoriev I.V."/>
            <person name="Mortensen U.H."/>
            <person name="De Vries R.P."/>
            <person name="Baker S.E."/>
            <person name="Andersen M.R."/>
        </authorList>
    </citation>
    <scope>NUCLEOTIDE SEQUENCE [LARGE SCALE GENOMIC DNA]</scope>
    <source>
        <strain evidence="8 9">CBS 123904</strain>
    </source>
</reference>
<evidence type="ECO:0000256" key="4">
    <source>
        <dbReference type="ARBA" id="ARBA00022833"/>
    </source>
</evidence>
<dbReference type="PANTHER" id="PTHR43161:SF23">
    <property type="entry name" value="(R,R)-BUTANEDIOL DEHYDROGENASE-RELATED"/>
    <property type="match status" value="1"/>
</dbReference>
<dbReference type="InterPro" id="IPR020843">
    <property type="entry name" value="ER"/>
</dbReference>
<dbReference type="InterPro" id="IPR002328">
    <property type="entry name" value="ADH_Zn_CS"/>
</dbReference>
<evidence type="ECO:0000259" key="7">
    <source>
        <dbReference type="SMART" id="SM00829"/>
    </source>
</evidence>
<dbReference type="Gene3D" id="3.40.50.720">
    <property type="entry name" value="NAD(P)-binding Rossmann-like Domain"/>
    <property type="match status" value="1"/>
</dbReference>
<comment type="caution">
    <text evidence="8">The sequence shown here is derived from an EMBL/GenBank/DDBJ whole genome shotgun (WGS) entry which is preliminary data.</text>
</comment>
<proteinExistence type="inferred from homology"/>
<dbReference type="Pfam" id="PF08240">
    <property type="entry name" value="ADH_N"/>
    <property type="match status" value="1"/>
</dbReference>
<comment type="similarity">
    <text evidence="2 6">Belongs to the zinc-containing alcohol dehydrogenase family.</text>
</comment>
<name>A0ABR4IJX8_9EURO</name>
<dbReference type="InterPro" id="IPR013149">
    <property type="entry name" value="ADH-like_C"/>
</dbReference>
<organism evidence="8 9">
    <name type="scientific">Aspergillus pseudoustus</name>
    <dbReference type="NCBI Taxonomy" id="1810923"/>
    <lineage>
        <taxon>Eukaryota</taxon>
        <taxon>Fungi</taxon>
        <taxon>Dikarya</taxon>
        <taxon>Ascomycota</taxon>
        <taxon>Pezizomycotina</taxon>
        <taxon>Eurotiomycetes</taxon>
        <taxon>Eurotiomycetidae</taxon>
        <taxon>Eurotiales</taxon>
        <taxon>Aspergillaceae</taxon>
        <taxon>Aspergillus</taxon>
        <taxon>Aspergillus subgen. Nidulantes</taxon>
    </lineage>
</organism>
<dbReference type="Proteomes" id="UP001610446">
    <property type="component" value="Unassembled WGS sequence"/>
</dbReference>
<keyword evidence="3 6" id="KW-0479">Metal-binding</keyword>
<sequence>MSTSLGEEATARPTVTALRFYKRGDIRLDQLELPQVGHAYQSCSSLLCSLSTDITRPCGPDDVCVQVAYSGICGTDITEYLGGPMFPPQEGHPNPHTGVSLPVILGHEFSGTICDLGCNVHDLQLGQPVVISLNAPGGGFSDRTVVRAMNCIPLPPTIDLRAAALIEPLAVGRHSITASSFRAGQSALICGAGPIGLAILLLLRVMGASKIIVTEILDSRIELARRFGADAVINPLLRPSPADTRPEPVEEAVRQAAGSGGVVLNVAIHKKPLVLNLNELGMREKKLLSGICYLREGFEFVIGLLAENKPDDAQQMVTSVVPLSRAVEGAFEQLVHNRGAHIKILIRPGY</sequence>
<keyword evidence="4 6" id="KW-0862">Zinc</keyword>
<feature type="domain" description="Enoyl reductase (ER)" evidence="7">
    <location>
        <begin position="45"/>
        <end position="346"/>
    </location>
</feature>
<protein>
    <submittedName>
        <fullName evidence="8">Chaperonin 10-like protein</fullName>
    </submittedName>
</protein>
<gene>
    <name evidence="8" type="ORF">BJY01DRAFT_241016</name>
</gene>
<dbReference type="Pfam" id="PF00107">
    <property type="entry name" value="ADH_zinc_N"/>
    <property type="match status" value="1"/>
</dbReference>
<dbReference type="InterPro" id="IPR036291">
    <property type="entry name" value="NAD(P)-bd_dom_sf"/>
</dbReference>
<dbReference type="PROSITE" id="PS00059">
    <property type="entry name" value="ADH_ZINC"/>
    <property type="match status" value="1"/>
</dbReference>
<dbReference type="EMBL" id="JBFXLU010000378">
    <property type="protein sequence ID" value="KAL2828069.1"/>
    <property type="molecule type" value="Genomic_DNA"/>
</dbReference>
<accession>A0ABR4IJX8</accession>
<evidence type="ECO:0000256" key="2">
    <source>
        <dbReference type="ARBA" id="ARBA00008072"/>
    </source>
</evidence>
<evidence type="ECO:0000313" key="9">
    <source>
        <dbReference type="Proteomes" id="UP001610446"/>
    </source>
</evidence>
<dbReference type="SUPFAM" id="SSF50129">
    <property type="entry name" value="GroES-like"/>
    <property type="match status" value="1"/>
</dbReference>
<evidence type="ECO:0000256" key="1">
    <source>
        <dbReference type="ARBA" id="ARBA00001947"/>
    </source>
</evidence>
<comment type="cofactor">
    <cofactor evidence="1 6">
        <name>Zn(2+)</name>
        <dbReference type="ChEBI" id="CHEBI:29105"/>
    </cofactor>
</comment>
<dbReference type="SUPFAM" id="SSF51735">
    <property type="entry name" value="NAD(P)-binding Rossmann-fold domains"/>
    <property type="match status" value="1"/>
</dbReference>
<dbReference type="SMART" id="SM00829">
    <property type="entry name" value="PKS_ER"/>
    <property type="match status" value="1"/>
</dbReference>
<evidence type="ECO:0000256" key="3">
    <source>
        <dbReference type="ARBA" id="ARBA00022723"/>
    </source>
</evidence>
<keyword evidence="9" id="KW-1185">Reference proteome</keyword>
<dbReference type="InterPro" id="IPR013154">
    <property type="entry name" value="ADH-like_N"/>
</dbReference>
<dbReference type="InterPro" id="IPR011032">
    <property type="entry name" value="GroES-like_sf"/>
</dbReference>
<dbReference type="PANTHER" id="PTHR43161">
    <property type="entry name" value="SORBITOL DEHYDROGENASE"/>
    <property type="match status" value="1"/>
</dbReference>
<evidence type="ECO:0000313" key="8">
    <source>
        <dbReference type="EMBL" id="KAL2828069.1"/>
    </source>
</evidence>